<proteinExistence type="predicted"/>
<accession>A0A076PJJ1</accession>
<sequence length="76" mass="8438">MNKIVIPFIAIVLTACGPAKPTETVDELVANPARIKEIQRLCKEDRAKVGDELCMRAAAAAERRFFGDRPEQKKTP</sequence>
<dbReference type="KEGG" id="ctes:O987_14140"/>
<dbReference type="HOGENOM" id="CLU_177567_0_0_4"/>
<organism evidence="1 2">
    <name type="scientific">Comamonas testosteroni TK102</name>
    <dbReference type="NCBI Taxonomy" id="1392005"/>
    <lineage>
        <taxon>Bacteria</taxon>
        <taxon>Pseudomonadati</taxon>
        <taxon>Pseudomonadota</taxon>
        <taxon>Betaproteobacteria</taxon>
        <taxon>Burkholderiales</taxon>
        <taxon>Comamonadaceae</taxon>
        <taxon>Comamonas</taxon>
    </lineage>
</organism>
<dbReference type="PROSITE" id="PS51257">
    <property type="entry name" value="PROKAR_LIPOPROTEIN"/>
    <property type="match status" value="1"/>
</dbReference>
<reference evidence="1 2" key="1">
    <citation type="journal article" date="2014" name="Genome Announc.">
        <title>Complete Genome Sequence of Polychlorinated Biphenyl Degrader Comamonas testosteroni TK102 (NBRC 109938).</title>
        <authorList>
            <person name="Fukuda K."/>
            <person name="Hosoyama A."/>
            <person name="Tsuchikane K."/>
            <person name="Ohji S."/>
            <person name="Yamazoe A."/>
            <person name="Fujita N."/>
            <person name="Shintani M."/>
            <person name="Kimbara K."/>
        </authorList>
    </citation>
    <scope>NUCLEOTIDE SEQUENCE [LARGE SCALE GENOMIC DNA]</scope>
    <source>
        <strain evidence="1">TK102</strain>
    </source>
</reference>
<evidence type="ECO:0000313" key="2">
    <source>
        <dbReference type="Proteomes" id="UP000028782"/>
    </source>
</evidence>
<evidence type="ECO:0008006" key="3">
    <source>
        <dbReference type="Google" id="ProtNLM"/>
    </source>
</evidence>
<protein>
    <recommendedName>
        <fullName evidence="3">Entry exclusion lipoprotein TrbK</fullName>
    </recommendedName>
</protein>
<dbReference type="RefSeq" id="WP_043376474.1">
    <property type="nucleotide sequence ID" value="NZ_CP006704.1"/>
</dbReference>
<name>A0A076PJJ1_COMTE</name>
<dbReference type="AlphaFoldDB" id="A0A076PJJ1"/>
<dbReference type="Proteomes" id="UP000028782">
    <property type="component" value="Chromosome"/>
</dbReference>
<gene>
    <name evidence="1" type="ORF">O987_14140</name>
</gene>
<dbReference type="InterPro" id="IPR047937">
    <property type="entry name" value="Eex_IncN-like"/>
</dbReference>
<dbReference type="NCBIfam" id="NF033894">
    <property type="entry name" value="Eex_IncN"/>
    <property type="match status" value="1"/>
</dbReference>
<dbReference type="EMBL" id="CP006704">
    <property type="protein sequence ID" value="AIJ46944.1"/>
    <property type="molecule type" value="Genomic_DNA"/>
</dbReference>
<evidence type="ECO:0000313" key="1">
    <source>
        <dbReference type="EMBL" id="AIJ46944.1"/>
    </source>
</evidence>